<evidence type="ECO:0000313" key="2">
    <source>
        <dbReference type="EMBL" id="AWT56908.1"/>
    </source>
</evidence>
<proteinExistence type="predicted"/>
<feature type="transmembrane region" description="Helical" evidence="1">
    <location>
        <begin position="150"/>
        <end position="170"/>
    </location>
</feature>
<dbReference type="InterPro" id="IPR012666">
    <property type="entry name" value="CbtA_put"/>
</dbReference>
<organism evidence="2 3">
    <name type="scientific">Mycolicibacterium smegmatis (strain MKD8)</name>
    <name type="common">Mycobacterium smegmatis</name>
    <dbReference type="NCBI Taxonomy" id="1214915"/>
    <lineage>
        <taxon>Bacteria</taxon>
        <taxon>Bacillati</taxon>
        <taxon>Actinomycetota</taxon>
        <taxon>Actinomycetes</taxon>
        <taxon>Mycobacteriales</taxon>
        <taxon>Mycobacteriaceae</taxon>
        <taxon>Mycolicibacterium</taxon>
    </lineage>
</organism>
<dbReference type="RefSeq" id="WP_003897490.1">
    <property type="nucleotide sequence ID" value="NZ_CP027541.1"/>
</dbReference>
<gene>
    <name evidence="2" type="ORF">D806_059680</name>
</gene>
<keyword evidence="1" id="KW-1133">Transmembrane helix</keyword>
<feature type="transmembrane region" description="Helical" evidence="1">
    <location>
        <begin position="76"/>
        <end position="101"/>
    </location>
</feature>
<reference evidence="2 3" key="1">
    <citation type="journal article" date="2013" name="Genome Announc.">
        <title>Draft genome sequence of MKD8, a conjugal recipient Mycobacterium smegmatis strain.</title>
        <authorList>
            <person name="Gray T.A."/>
            <person name="Palumbo M.J."/>
            <person name="Derbyshire K.M."/>
        </authorList>
    </citation>
    <scope>NUCLEOTIDE SEQUENCE [LARGE SCALE GENOMIC DNA]</scope>
    <source>
        <strain evidence="2 3">MKD8</strain>
    </source>
</reference>
<keyword evidence="1" id="KW-0472">Membrane</keyword>
<feature type="transmembrane region" description="Helical" evidence="1">
    <location>
        <begin position="113"/>
        <end position="130"/>
    </location>
</feature>
<dbReference type="Proteomes" id="UP000011200">
    <property type="component" value="Chromosome"/>
</dbReference>
<feature type="transmembrane region" description="Helical" evidence="1">
    <location>
        <begin position="182"/>
        <end position="201"/>
    </location>
</feature>
<protein>
    <recommendedName>
        <fullName evidence="4">Cobalt transporter subunit (CbtA)</fullName>
    </recommendedName>
</protein>
<sequence length="268" mass="28203">MEKHIIGRGLVAGALGGVLAFVWSWIFIEPLINRAIDYEDAVSAAHQAAEHGGHAHVHDHGGGGGFEITRTVQSTIGLGFGVVAFGVAMGALLAVLFCVAYGRIGSLSARATGALLAGGMLIALWIVPALKYPPSPPALSLDETIQQRTLLYLLVTVLSAALLVGSVMLARKLTPKFGAWNAALIGAADYVVSVAVMFLLLPTISETPGPITDAEGNVLLEGFSADLLYEFRLYSVGTQVVMWTTIGLVFAALVSRLLDQKQQNQIPA</sequence>
<evidence type="ECO:0000313" key="3">
    <source>
        <dbReference type="Proteomes" id="UP000011200"/>
    </source>
</evidence>
<accession>A0A2U9PYW1</accession>
<reference evidence="3" key="2">
    <citation type="submission" date="2018-03" db="EMBL/GenBank/DDBJ databases">
        <authorList>
            <person name="Derbyshire K."/>
            <person name="Gray T.A."/>
            <person name="Champion M."/>
        </authorList>
    </citation>
    <scope>NUCLEOTIDE SEQUENCE [LARGE SCALE GENOMIC DNA]</scope>
    <source>
        <strain evidence="3">MKD8</strain>
    </source>
</reference>
<keyword evidence="1" id="KW-0812">Transmembrane</keyword>
<evidence type="ECO:0000256" key="1">
    <source>
        <dbReference type="SAM" id="Phobius"/>
    </source>
</evidence>
<dbReference type="EMBL" id="CP027541">
    <property type="protein sequence ID" value="AWT56908.1"/>
    <property type="molecule type" value="Genomic_DNA"/>
</dbReference>
<feature type="transmembrane region" description="Helical" evidence="1">
    <location>
        <begin position="240"/>
        <end position="258"/>
    </location>
</feature>
<name>A0A2U9PYW1_MYCSE</name>
<dbReference type="Pfam" id="PF09490">
    <property type="entry name" value="CbtA"/>
    <property type="match status" value="1"/>
</dbReference>
<evidence type="ECO:0008006" key="4">
    <source>
        <dbReference type="Google" id="ProtNLM"/>
    </source>
</evidence>
<dbReference type="AlphaFoldDB" id="A0A2U9PYW1"/>
<feature type="transmembrane region" description="Helical" evidence="1">
    <location>
        <begin position="9"/>
        <end position="28"/>
    </location>
</feature>